<dbReference type="CDD" id="cd06532">
    <property type="entry name" value="Glyco_transf_25"/>
    <property type="match status" value="1"/>
</dbReference>
<dbReference type="PANTHER" id="PTHR10730:SF53">
    <property type="entry name" value="GLYCOSYLTRANSFERASE 25 FAMILY MEMBER"/>
    <property type="match status" value="1"/>
</dbReference>
<evidence type="ECO:0000256" key="4">
    <source>
        <dbReference type="SAM" id="MobiDB-lite"/>
    </source>
</evidence>
<dbReference type="AlphaFoldDB" id="A0AA39R503"/>
<keyword evidence="2" id="KW-0328">Glycosyltransferase</keyword>
<evidence type="ECO:0000313" key="6">
    <source>
        <dbReference type="EMBL" id="KAK0514983.1"/>
    </source>
</evidence>
<evidence type="ECO:0000256" key="2">
    <source>
        <dbReference type="ARBA" id="ARBA00022676"/>
    </source>
</evidence>
<dbReference type="Pfam" id="PF01755">
    <property type="entry name" value="Glyco_transf_25"/>
    <property type="match status" value="1"/>
</dbReference>
<dbReference type="InterPro" id="IPR050757">
    <property type="entry name" value="Collagen_mod_GT25"/>
</dbReference>
<keyword evidence="3" id="KW-0808">Transferase</keyword>
<feature type="compositionally biased region" description="Basic and acidic residues" evidence="4">
    <location>
        <begin position="317"/>
        <end position="334"/>
    </location>
</feature>
<dbReference type="GO" id="GO:0016740">
    <property type="term" value="F:transferase activity"/>
    <property type="evidence" value="ECO:0007669"/>
    <property type="project" value="UniProtKB-KW"/>
</dbReference>
<keyword evidence="7" id="KW-1185">Reference proteome</keyword>
<evidence type="ECO:0000313" key="7">
    <source>
        <dbReference type="Proteomes" id="UP001166286"/>
    </source>
</evidence>
<gene>
    <name evidence="6" type="ORF">JMJ35_002362</name>
</gene>
<accession>A0AA39R503</accession>
<dbReference type="Proteomes" id="UP001166286">
    <property type="component" value="Unassembled WGS sequence"/>
</dbReference>
<dbReference type="EMBL" id="JAFEKC020000004">
    <property type="protein sequence ID" value="KAK0514983.1"/>
    <property type="molecule type" value="Genomic_DNA"/>
</dbReference>
<proteinExistence type="inferred from homology"/>
<sequence>MLLTFRLQRNMFPSLQDALPRCVHRIEVVRSNVLKVGSSLKDDLESGHTESLANETSVANKTSIANETSVVSLEQGYSIRDHVENSTFGFEKILALGLPERSDRRDALTLMSSYQSVKLEWMDAVKGKDIKQVAWPAHWNTANKTNSMGELGCWKSHVNAIKRVIDEGLSSALIIEDDADWDVDVRSQLYEFAIKTRELGNASRHSSKQITDATPTQSPYGDDWDILWIGACAWPQGPESLSFQGAGGREYLVFWARGGMACTWGYAINSRSAKTLLAWLLDINEAIDFHMGKYCERNNCVSVWPPLIGSHIPAGPQRKDSDIRSTASEDREKGETMFISNSAILDMQKKLGRTA</sequence>
<comment type="caution">
    <text evidence="6">The sequence shown here is derived from an EMBL/GenBank/DDBJ whole genome shotgun (WGS) entry which is preliminary data.</text>
</comment>
<evidence type="ECO:0000256" key="1">
    <source>
        <dbReference type="ARBA" id="ARBA00006721"/>
    </source>
</evidence>
<feature type="domain" description="Glycosyl transferase family 25" evidence="5">
    <location>
        <begin position="95"/>
        <end position="291"/>
    </location>
</feature>
<evidence type="ECO:0000259" key="5">
    <source>
        <dbReference type="Pfam" id="PF01755"/>
    </source>
</evidence>
<reference evidence="6" key="1">
    <citation type="submission" date="2023-03" db="EMBL/GenBank/DDBJ databases">
        <title>Complete genome of Cladonia borealis.</title>
        <authorList>
            <person name="Park H."/>
        </authorList>
    </citation>
    <scope>NUCLEOTIDE SEQUENCE</scope>
    <source>
        <strain evidence="6">ANT050790</strain>
    </source>
</reference>
<comment type="similarity">
    <text evidence="1">Belongs to the glycosyltransferase 25 family.</text>
</comment>
<dbReference type="InterPro" id="IPR002654">
    <property type="entry name" value="Glyco_trans_25"/>
</dbReference>
<name>A0AA39R503_9LECA</name>
<protein>
    <recommendedName>
        <fullName evidence="5">Glycosyl transferase family 25 domain-containing protein</fullName>
    </recommendedName>
</protein>
<feature type="region of interest" description="Disordered" evidence="4">
    <location>
        <begin position="312"/>
        <end position="334"/>
    </location>
</feature>
<dbReference type="PANTHER" id="PTHR10730">
    <property type="entry name" value="PROCOLLAGEN-LYSINE,2-OXOGLUTARATE 5-DIOXYGENASE/GLYCOSYLTRANSFERASE 25 FAMILY MEMBER"/>
    <property type="match status" value="1"/>
</dbReference>
<evidence type="ECO:0000256" key="3">
    <source>
        <dbReference type="ARBA" id="ARBA00022679"/>
    </source>
</evidence>
<organism evidence="6 7">
    <name type="scientific">Cladonia borealis</name>
    <dbReference type="NCBI Taxonomy" id="184061"/>
    <lineage>
        <taxon>Eukaryota</taxon>
        <taxon>Fungi</taxon>
        <taxon>Dikarya</taxon>
        <taxon>Ascomycota</taxon>
        <taxon>Pezizomycotina</taxon>
        <taxon>Lecanoromycetes</taxon>
        <taxon>OSLEUM clade</taxon>
        <taxon>Lecanoromycetidae</taxon>
        <taxon>Lecanorales</taxon>
        <taxon>Lecanorineae</taxon>
        <taxon>Cladoniaceae</taxon>
        <taxon>Cladonia</taxon>
    </lineage>
</organism>